<evidence type="ECO:0000259" key="2">
    <source>
        <dbReference type="PROSITE" id="PS50966"/>
    </source>
</evidence>
<evidence type="ECO:0000313" key="4">
    <source>
        <dbReference type="Proteomes" id="UP000432015"/>
    </source>
</evidence>
<reference evidence="3 4" key="1">
    <citation type="submission" date="2019-11" db="EMBL/GenBank/DDBJ databases">
        <authorList>
            <person name="Cao P."/>
        </authorList>
    </citation>
    <scope>NUCLEOTIDE SEQUENCE [LARGE SCALE GENOMIC DNA]</scope>
    <source>
        <strain evidence="3 4">NEAU-AAG5</strain>
    </source>
</reference>
<dbReference type="AlphaFoldDB" id="A0A7K1LAI7"/>
<name>A0A7K1LAI7_9ACTN</name>
<keyword evidence="1" id="KW-0862">Zinc</keyword>
<dbReference type="PROSITE" id="PS50966">
    <property type="entry name" value="ZF_SWIM"/>
    <property type="match status" value="1"/>
</dbReference>
<keyword evidence="1" id="KW-0863">Zinc-finger</keyword>
<dbReference type="InterPro" id="IPR007527">
    <property type="entry name" value="Znf_SWIM"/>
</dbReference>
<organism evidence="3 4">
    <name type="scientific">Actinomadura litoris</name>
    <dbReference type="NCBI Taxonomy" id="2678616"/>
    <lineage>
        <taxon>Bacteria</taxon>
        <taxon>Bacillati</taxon>
        <taxon>Actinomycetota</taxon>
        <taxon>Actinomycetes</taxon>
        <taxon>Streptosporangiales</taxon>
        <taxon>Thermomonosporaceae</taxon>
        <taxon>Actinomadura</taxon>
    </lineage>
</organism>
<accession>A0A7K1LAI7</accession>
<feature type="domain" description="SWIM-type" evidence="2">
    <location>
        <begin position="103"/>
        <end position="134"/>
    </location>
</feature>
<evidence type="ECO:0000256" key="1">
    <source>
        <dbReference type="PROSITE-ProRule" id="PRU00325"/>
    </source>
</evidence>
<keyword evidence="4" id="KW-1185">Reference proteome</keyword>
<dbReference type="Proteomes" id="UP000432015">
    <property type="component" value="Unassembled WGS sequence"/>
</dbReference>
<comment type="caution">
    <text evidence="3">The sequence shown here is derived from an EMBL/GenBank/DDBJ whole genome shotgun (WGS) entry which is preliminary data.</text>
</comment>
<dbReference type="EMBL" id="WOFH01000014">
    <property type="protein sequence ID" value="MUN41451.1"/>
    <property type="molecule type" value="Genomic_DNA"/>
</dbReference>
<keyword evidence="1" id="KW-0479">Metal-binding</keyword>
<proteinExistence type="predicted"/>
<gene>
    <name evidence="3" type="ORF">GNZ18_33390</name>
</gene>
<evidence type="ECO:0000313" key="3">
    <source>
        <dbReference type="EMBL" id="MUN41451.1"/>
    </source>
</evidence>
<dbReference type="GO" id="GO:0008270">
    <property type="term" value="F:zinc ion binding"/>
    <property type="evidence" value="ECO:0007669"/>
    <property type="project" value="UniProtKB-KW"/>
</dbReference>
<dbReference type="RefSeq" id="WP_156220621.1">
    <property type="nucleotide sequence ID" value="NZ_WOFH01000014.1"/>
</dbReference>
<sequence length="150" mass="15860">MAKRTTTKTAHCRRCRALLTNPRSVAEGITRPCLRKERAEAAALAEARASVVEVAVNAIDTTAFKNPQAVKDKAVQLILDGAIVPTRFDGVYLATGSDGVSTYLTDTVERSCTCKAGQRLGRCNHLIAGDALDLLDNGAFASTTAILLAA</sequence>
<protein>
    <recommendedName>
        <fullName evidence="2">SWIM-type domain-containing protein</fullName>
    </recommendedName>
</protein>